<dbReference type="EMBL" id="JAFHDT010000014">
    <property type="protein sequence ID" value="KAI7800406.1"/>
    <property type="molecule type" value="Genomic_DNA"/>
</dbReference>
<name>A0A9W7TPX1_TRIRA</name>
<evidence type="ECO:0000313" key="1">
    <source>
        <dbReference type="EMBL" id="KAI7800406.1"/>
    </source>
</evidence>
<comment type="caution">
    <text evidence="1">The sequence shown here is derived from an EMBL/GenBank/DDBJ whole genome shotgun (WGS) entry which is preliminary data.</text>
</comment>
<dbReference type="Proteomes" id="UP001059041">
    <property type="component" value="Linkage Group LG14"/>
</dbReference>
<gene>
    <name evidence="1" type="ORF">IRJ41_002466</name>
</gene>
<organism evidence="1 2">
    <name type="scientific">Triplophysa rosa</name>
    <name type="common">Cave loach</name>
    <dbReference type="NCBI Taxonomy" id="992332"/>
    <lineage>
        <taxon>Eukaryota</taxon>
        <taxon>Metazoa</taxon>
        <taxon>Chordata</taxon>
        <taxon>Craniata</taxon>
        <taxon>Vertebrata</taxon>
        <taxon>Euteleostomi</taxon>
        <taxon>Actinopterygii</taxon>
        <taxon>Neopterygii</taxon>
        <taxon>Teleostei</taxon>
        <taxon>Ostariophysi</taxon>
        <taxon>Cypriniformes</taxon>
        <taxon>Nemacheilidae</taxon>
        <taxon>Triplophysa</taxon>
    </lineage>
</organism>
<evidence type="ECO:0000313" key="2">
    <source>
        <dbReference type="Proteomes" id="UP001059041"/>
    </source>
</evidence>
<sequence>MAALARKSAEVADPAFDLDTKGSRTAKALKHEGSTWMLQALDMEAIQATRAEAWPGLKLGWRDINSPPSGRKTTEEERINCLGLCPHYRPNYGNILAPSVATDTAVLGYCVKFLTVSRGQDEWTEAEAEKSGYENIARDEIPVSPLCLQLIVQTGQAQKQKPIELQRVPHLNAWRKAKTLSFGSGELMFAHLQSYGDGCRSDTLPAFCSCDTWLFSLRHKAIITAVSEGCPDCLQEPVSEAEADGVLHLNPSNGFELCSKHS</sequence>
<keyword evidence="2" id="KW-1185">Reference proteome</keyword>
<accession>A0A9W7TPX1</accession>
<proteinExistence type="predicted"/>
<reference evidence="1" key="1">
    <citation type="submission" date="2021-02" db="EMBL/GenBank/DDBJ databases">
        <title>Comparative genomics reveals that relaxation of natural selection precedes convergent phenotypic evolution of cavefish.</title>
        <authorList>
            <person name="Peng Z."/>
        </authorList>
    </citation>
    <scope>NUCLEOTIDE SEQUENCE</scope>
    <source>
        <tissue evidence="1">Muscle</tissue>
    </source>
</reference>
<protein>
    <submittedName>
        <fullName evidence="1">Uncharacterized protein</fullName>
    </submittedName>
</protein>
<dbReference type="AlphaFoldDB" id="A0A9W7TPX1"/>